<dbReference type="GeneID" id="80884415"/>
<feature type="compositionally biased region" description="Basic residues" evidence="1">
    <location>
        <begin position="256"/>
        <end position="267"/>
    </location>
</feature>
<feature type="compositionally biased region" description="Acidic residues" evidence="1">
    <location>
        <begin position="100"/>
        <end position="110"/>
    </location>
</feature>
<reference evidence="2" key="1">
    <citation type="submission" date="2023-03" db="EMBL/GenBank/DDBJ databases">
        <title>Near-Complete genome sequence of Lipomyces tetrasporous NRRL Y-64009, an oleaginous yeast capable of growing on lignocellulosic hydrolysates.</title>
        <authorList>
            <consortium name="Lawrence Berkeley National Laboratory"/>
            <person name="Jagtap S.S."/>
            <person name="Liu J.-J."/>
            <person name="Walukiewicz H.E."/>
            <person name="Pangilinan J."/>
            <person name="Lipzen A."/>
            <person name="Ahrendt S."/>
            <person name="Koriabine M."/>
            <person name="Cobaugh K."/>
            <person name="Salamov A."/>
            <person name="Yoshinaga Y."/>
            <person name="Ng V."/>
            <person name="Daum C."/>
            <person name="Grigoriev I.V."/>
            <person name="Slininger P.J."/>
            <person name="Dien B.S."/>
            <person name="Jin Y.-S."/>
            <person name="Rao C.V."/>
        </authorList>
    </citation>
    <scope>NUCLEOTIDE SEQUENCE</scope>
    <source>
        <strain evidence="2">NRRL Y-64009</strain>
    </source>
</reference>
<dbReference type="AlphaFoldDB" id="A0AAD7VTD9"/>
<proteinExistence type="predicted"/>
<evidence type="ECO:0000313" key="3">
    <source>
        <dbReference type="Proteomes" id="UP001217417"/>
    </source>
</evidence>
<evidence type="ECO:0000313" key="2">
    <source>
        <dbReference type="EMBL" id="KAJ8101363.1"/>
    </source>
</evidence>
<keyword evidence="3" id="KW-1185">Reference proteome</keyword>
<dbReference type="EMBL" id="JARPMG010000004">
    <property type="protein sequence ID" value="KAJ8101363.1"/>
    <property type="molecule type" value="Genomic_DNA"/>
</dbReference>
<evidence type="ECO:0000256" key="1">
    <source>
        <dbReference type="SAM" id="MobiDB-lite"/>
    </source>
</evidence>
<feature type="compositionally biased region" description="Polar residues" evidence="1">
    <location>
        <begin position="53"/>
        <end position="64"/>
    </location>
</feature>
<feature type="region of interest" description="Disordered" evidence="1">
    <location>
        <begin position="125"/>
        <end position="275"/>
    </location>
</feature>
<organism evidence="2 3">
    <name type="scientific">Lipomyces tetrasporus</name>
    <dbReference type="NCBI Taxonomy" id="54092"/>
    <lineage>
        <taxon>Eukaryota</taxon>
        <taxon>Fungi</taxon>
        <taxon>Dikarya</taxon>
        <taxon>Ascomycota</taxon>
        <taxon>Saccharomycotina</taxon>
        <taxon>Lipomycetes</taxon>
        <taxon>Lipomycetales</taxon>
        <taxon>Lipomycetaceae</taxon>
        <taxon>Lipomyces</taxon>
    </lineage>
</organism>
<dbReference type="RefSeq" id="XP_056044813.1">
    <property type="nucleotide sequence ID" value="XM_056189249.1"/>
</dbReference>
<feature type="compositionally biased region" description="Low complexity" evidence="1">
    <location>
        <begin position="37"/>
        <end position="47"/>
    </location>
</feature>
<feature type="compositionally biased region" description="Basic and acidic residues" evidence="1">
    <location>
        <begin position="207"/>
        <end position="220"/>
    </location>
</feature>
<feature type="compositionally biased region" description="Basic and acidic residues" evidence="1">
    <location>
        <begin position="246"/>
        <end position="255"/>
    </location>
</feature>
<dbReference type="Proteomes" id="UP001217417">
    <property type="component" value="Unassembled WGS sequence"/>
</dbReference>
<sequence>MASETALLASRFAVSIAQTRALVASWLGPDSSDNEGSRSNGTSGTSGPDRGSHGNTHQAGTQQEQTDKKDSTREISRDKLRQNGEQAYLLGNEDVPLSTEAEETSANDEDVEFSKKYTVIVGRGGIGASLPANTTESSTGTPVSAYRQRKTIEFMQKQIHKRRVEDARIKADGKSRDQDEIEDDDGEDGRTTVAYRSMTKPGSKRPVTKESGQEETHSVDENGTDAPSGAYRSAKKRRTLSVLDDLIQKKQEQQQRQKKKKKKKKKKSGDSEAGA</sequence>
<feature type="compositionally biased region" description="Polar residues" evidence="1">
    <location>
        <begin position="131"/>
        <end position="142"/>
    </location>
</feature>
<protein>
    <submittedName>
        <fullName evidence="2">Uncharacterized protein</fullName>
    </submittedName>
</protein>
<feature type="compositionally biased region" description="Basic and acidic residues" evidence="1">
    <location>
        <begin position="65"/>
        <end position="82"/>
    </location>
</feature>
<feature type="region of interest" description="Disordered" evidence="1">
    <location>
        <begin position="26"/>
        <end position="110"/>
    </location>
</feature>
<feature type="compositionally biased region" description="Basic and acidic residues" evidence="1">
    <location>
        <begin position="163"/>
        <end position="178"/>
    </location>
</feature>
<comment type="caution">
    <text evidence="2">The sequence shown here is derived from an EMBL/GenBank/DDBJ whole genome shotgun (WGS) entry which is preliminary data.</text>
</comment>
<name>A0AAD7VTD9_9ASCO</name>
<accession>A0AAD7VTD9</accession>
<gene>
    <name evidence="2" type="ORF">POJ06DRAFT_267518</name>
</gene>